<evidence type="ECO:0000313" key="11">
    <source>
        <dbReference type="Proteomes" id="UP000184212"/>
    </source>
</evidence>
<feature type="transmembrane region" description="Helical" evidence="7">
    <location>
        <begin position="71"/>
        <end position="89"/>
    </location>
</feature>
<evidence type="ECO:0000256" key="7">
    <source>
        <dbReference type="SAM" id="Phobius"/>
    </source>
</evidence>
<keyword evidence="5 7" id="KW-0472">Membrane</keyword>
<reference evidence="10 11" key="1">
    <citation type="submission" date="2016-11" db="EMBL/GenBank/DDBJ databases">
        <authorList>
            <person name="Jaros S."/>
            <person name="Januszkiewicz K."/>
            <person name="Wedrychowicz H."/>
        </authorList>
    </citation>
    <scope>NUCLEOTIDE SEQUENCE [LARGE SCALE GENOMIC DNA]</scope>
    <source>
        <strain evidence="10 11">DSM 24574</strain>
    </source>
</reference>
<feature type="domain" description="Integral membrane protein YccS N-terminal" evidence="8">
    <location>
        <begin position="77"/>
        <end position="351"/>
    </location>
</feature>
<dbReference type="STRING" id="947013.SAMN04488109_1041"/>
<keyword evidence="4 7" id="KW-1133">Transmembrane helix</keyword>
<evidence type="ECO:0000256" key="1">
    <source>
        <dbReference type="ARBA" id="ARBA00004651"/>
    </source>
</evidence>
<dbReference type="PANTHER" id="PTHR30509">
    <property type="entry name" value="P-HYDROXYBENZOIC ACID EFFLUX PUMP SUBUNIT-RELATED"/>
    <property type="match status" value="1"/>
</dbReference>
<organism evidence="10 11">
    <name type="scientific">Chryseolinea serpens</name>
    <dbReference type="NCBI Taxonomy" id="947013"/>
    <lineage>
        <taxon>Bacteria</taxon>
        <taxon>Pseudomonadati</taxon>
        <taxon>Bacteroidota</taxon>
        <taxon>Cytophagia</taxon>
        <taxon>Cytophagales</taxon>
        <taxon>Fulvivirgaceae</taxon>
        <taxon>Chryseolinea</taxon>
    </lineage>
</organism>
<dbReference type="PANTHER" id="PTHR30509:SF8">
    <property type="entry name" value="INNER MEMBRANE PROTEIN YCCS"/>
    <property type="match status" value="1"/>
</dbReference>
<feature type="transmembrane region" description="Helical" evidence="7">
    <location>
        <begin position="490"/>
        <end position="511"/>
    </location>
</feature>
<comment type="similarity">
    <text evidence="6">Belongs to the YccS/YhfK family.</text>
</comment>
<evidence type="ECO:0000256" key="6">
    <source>
        <dbReference type="ARBA" id="ARBA00043993"/>
    </source>
</evidence>
<dbReference type="RefSeq" id="WP_073131703.1">
    <property type="nucleotide sequence ID" value="NZ_FQWQ01000001.1"/>
</dbReference>
<dbReference type="Pfam" id="PF12805">
    <property type="entry name" value="FUSC-like"/>
    <property type="match status" value="1"/>
</dbReference>
<feature type="transmembrane region" description="Helical" evidence="7">
    <location>
        <begin position="143"/>
        <end position="163"/>
    </location>
</feature>
<protein>
    <submittedName>
        <fullName evidence="10">Uncharacterized membrane protein YccC</fullName>
    </submittedName>
</protein>
<dbReference type="Proteomes" id="UP000184212">
    <property type="component" value="Unassembled WGS sequence"/>
</dbReference>
<evidence type="ECO:0000256" key="5">
    <source>
        <dbReference type="ARBA" id="ARBA00023136"/>
    </source>
</evidence>
<feature type="transmembrane region" description="Helical" evidence="7">
    <location>
        <begin position="42"/>
        <end position="59"/>
    </location>
</feature>
<sequence>MLNGNDYLKEVQKFTTSQYWSTGVRITAGVMVPTLIFAENDWLIAGLPFLWGALFASLTDAPGPIHHRRNGLLASTALNAFTALVTLLLREHQALLLIEVTVLGFLYSLLGVYGARAGAVGTLALIILLLNLVPGHVPQDSFFVAALIAAGGIWYTLFSLLLYRLRPYRLAEQAIGEMLIAVADFIRARGALYKDGADVRRSFTLVMEEQIKVMKSQDQTRELLFKTRQFVMDASPKSRSLMMIFLDAVDLFEHSISSYQDYGELHKNLDGTGLLNKFYGAILQVAAAMEYIGITIQRGATVRRELDLVSITGTLQDALREYQQSTVDPQVQTSLHALEKTLFNIQNIVNRLHRLVMYTRLQVEINKTDTGKESDRAIVGHPIDWQTFRENLTLQSNDFRHAVRLTLAILVGFSVSAFLSLQHTYWVLLTIVTILKPVYTVSRKRNAQRLLGTLGGAIVATGILFVIRGNTALLVIMILCMLVSYSLLRLNYFGFVLFLTIYIVITFHFLYPVDLNTLVKERMLDTVIGSVIAAIASRYVLPTWGRQEIDKNMREMLLANEAFFTATWQFLLNPTSSRSAYKTARQEALVNLTNLSDNFQRILAEPKTLDQSTHIHQFVIANHMLTGHITSLATDKAFNVTVNRQELEGLARAIESELEHAARLSEKKNKYDLEVEAVAHNPVMANQALNPLSIIYSLVRDIRQITEKVNREN</sequence>
<feature type="transmembrane region" description="Helical" evidence="7">
    <location>
        <begin position="120"/>
        <end position="137"/>
    </location>
</feature>
<dbReference type="AlphaFoldDB" id="A0A1M5L686"/>
<name>A0A1M5L686_9BACT</name>
<evidence type="ECO:0000256" key="2">
    <source>
        <dbReference type="ARBA" id="ARBA00022475"/>
    </source>
</evidence>
<keyword evidence="3 7" id="KW-0812">Transmembrane</keyword>
<keyword evidence="11" id="KW-1185">Reference proteome</keyword>
<comment type="subcellular location">
    <subcellularLocation>
        <location evidence="1">Cell membrane</location>
        <topology evidence="1">Multi-pass membrane protein</topology>
    </subcellularLocation>
</comment>
<dbReference type="OrthoDB" id="8670769at2"/>
<proteinExistence type="inferred from homology"/>
<evidence type="ECO:0000259" key="9">
    <source>
        <dbReference type="Pfam" id="PF13515"/>
    </source>
</evidence>
<keyword evidence="2" id="KW-1003">Cell membrane</keyword>
<evidence type="ECO:0000256" key="3">
    <source>
        <dbReference type="ARBA" id="ARBA00022692"/>
    </source>
</evidence>
<gene>
    <name evidence="10" type="ORF">SAMN04488109_1041</name>
</gene>
<evidence type="ECO:0000256" key="4">
    <source>
        <dbReference type="ARBA" id="ARBA00022989"/>
    </source>
</evidence>
<evidence type="ECO:0000313" key="10">
    <source>
        <dbReference type="EMBL" id="SHG60470.1"/>
    </source>
</evidence>
<feature type="transmembrane region" description="Helical" evidence="7">
    <location>
        <begin position="454"/>
        <end position="484"/>
    </location>
</feature>
<accession>A0A1M5L686</accession>
<dbReference type="Pfam" id="PF13515">
    <property type="entry name" value="FUSC_2"/>
    <property type="match status" value="1"/>
</dbReference>
<feature type="domain" description="Integral membrane bound transporter" evidence="9">
    <location>
        <begin position="414"/>
        <end position="535"/>
    </location>
</feature>
<evidence type="ECO:0000259" key="8">
    <source>
        <dbReference type="Pfam" id="PF12805"/>
    </source>
</evidence>
<dbReference type="InterPro" id="IPR032692">
    <property type="entry name" value="YccS_N"/>
</dbReference>
<dbReference type="GO" id="GO:0005886">
    <property type="term" value="C:plasma membrane"/>
    <property type="evidence" value="ECO:0007669"/>
    <property type="project" value="UniProtKB-SubCell"/>
</dbReference>
<feature type="transmembrane region" description="Helical" evidence="7">
    <location>
        <begin position="402"/>
        <end position="419"/>
    </location>
</feature>
<dbReference type="InterPro" id="IPR049453">
    <property type="entry name" value="Memb_transporter_dom"/>
</dbReference>
<dbReference type="EMBL" id="FQWQ01000001">
    <property type="protein sequence ID" value="SHG60470.1"/>
    <property type="molecule type" value="Genomic_DNA"/>
</dbReference>